<dbReference type="Proteomes" id="UP000576368">
    <property type="component" value="Unassembled WGS sequence"/>
</dbReference>
<comment type="caution">
    <text evidence="1">The sequence shown here is derived from an EMBL/GenBank/DDBJ whole genome shotgun (WGS) entry which is preliminary data.</text>
</comment>
<dbReference type="EMBL" id="JAATLI010000002">
    <property type="protein sequence ID" value="NJC17083.1"/>
    <property type="molecule type" value="Genomic_DNA"/>
</dbReference>
<accession>A0A7X6BIZ6</accession>
<protein>
    <submittedName>
        <fullName evidence="1">Uncharacterized protein</fullName>
    </submittedName>
</protein>
<dbReference type="AlphaFoldDB" id="A0A7X6BIZ6"/>
<gene>
    <name evidence="1" type="ORF">GGR15_000688</name>
</gene>
<evidence type="ECO:0000313" key="2">
    <source>
        <dbReference type="Proteomes" id="UP000576368"/>
    </source>
</evidence>
<evidence type="ECO:0000313" key="1">
    <source>
        <dbReference type="EMBL" id="NJC17083.1"/>
    </source>
</evidence>
<name>A0A7X6BIZ6_9BACT</name>
<proteinExistence type="predicted"/>
<sequence length="137" mass="16227">MLIIIFIVVVIISYILYKIFNNRKSILQKQVEGYGGMLNKYEFLIHHLTSYPNAIIQKVQKDKIQIYIDLSIISSTMNFYIKEGFQCVNIQWIGISKKLGKHKKSWKFPDTYSQEKMVQRINEDLNNQMDKILGNKY</sequence>
<dbReference type="GeneID" id="86893002"/>
<organism evidence="1 2">
    <name type="scientific">Butyricimonas paravirosa</name>
    <dbReference type="NCBI Taxonomy" id="1472417"/>
    <lineage>
        <taxon>Bacteria</taxon>
        <taxon>Pseudomonadati</taxon>
        <taxon>Bacteroidota</taxon>
        <taxon>Bacteroidia</taxon>
        <taxon>Bacteroidales</taxon>
        <taxon>Odoribacteraceae</taxon>
        <taxon>Butyricimonas</taxon>
    </lineage>
</organism>
<reference evidence="1 2" key="1">
    <citation type="submission" date="2020-03" db="EMBL/GenBank/DDBJ databases">
        <title>Genomic Encyclopedia of Type Strains, Phase IV (KMG-IV): sequencing the most valuable type-strain genomes for metagenomic binning, comparative biology and taxonomic classification.</title>
        <authorList>
            <person name="Goeker M."/>
        </authorList>
    </citation>
    <scope>NUCLEOTIDE SEQUENCE [LARGE SCALE GENOMIC DNA]</scope>
    <source>
        <strain evidence="1 2">DSM 105722</strain>
    </source>
</reference>
<dbReference type="RefSeq" id="WP_118305322.1">
    <property type="nucleotide sequence ID" value="NZ_BMPA01000002.1"/>
</dbReference>